<dbReference type="InterPro" id="IPR010035">
    <property type="entry name" value="Thi_S"/>
</dbReference>
<dbReference type="KEGG" id="cch:Cag_1266"/>
<protein>
    <submittedName>
        <fullName evidence="1">ThiS, thiamine-biosynthesis</fullName>
    </submittedName>
</protein>
<name>Q3AR48_CHLCH</name>
<evidence type="ECO:0000313" key="1">
    <source>
        <dbReference type="EMBL" id="ABB28527.1"/>
    </source>
</evidence>
<dbReference type="InterPro" id="IPR016155">
    <property type="entry name" value="Mopterin_synth/thiamin_S_b"/>
</dbReference>
<dbReference type="CDD" id="cd00565">
    <property type="entry name" value="Ubl_ThiS"/>
    <property type="match status" value="1"/>
</dbReference>
<dbReference type="AlphaFoldDB" id="Q3AR48"/>
<organism evidence="1">
    <name type="scientific">Chlorobium chlorochromatii (strain CaD3)</name>
    <dbReference type="NCBI Taxonomy" id="340177"/>
    <lineage>
        <taxon>Bacteria</taxon>
        <taxon>Pseudomonadati</taxon>
        <taxon>Chlorobiota</taxon>
        <taxon>Chlorobiia</taxon>
        <taxon>Chlorobiales</taxon>
        <taxon>Chlorobiaceae</taxon>
        <taxon>Chlorobium/Pelodictyon group</taxon>
        <taxon>Chlorobium</taxon>
    </lineage>
</organism>
<gene>
    <name evidence="1" type="ordered locus">Cag_1266</name>
</gene>
<reference evidence="1" key="1">
    <citation type="submission" date="2005-08" db="EMBL/GenBank/DDBJ databases">
        <title>Complete sequence of Chlorobium chlorochromatii CaD3.</title>
        <authorList>
            <person name="Copeland A."/>
            <person name="Lucas S."/>
            <person name="Lapidus A."/>
            <person name="Barry K."/>
            <person name="Detter J.C."/>
            <person name="Glavina T."/>
            <person name="Hammon N."/>
            <person name="Israni S."/>
            <person name="Pitluck S."/>
            <person name="Bryant D."/>
            <person name="Schmutz J."/>
            <person name="Larimer F."/>
            <person name="Land M."/>
            <person name="Kyrpides N."/>
            <person name="Ivanova N."/>
            <person name="Richardson P."/>
        </authorList>
    </citation>
    <scope>NUCLEOTIDE SEQUENCE [LARGE SCALE GENOMIC DNA]</scope>
    <source>
        <strain evidence="1">CaD3</strain>
    </source>
</reference>
<dbReference type="Gene3D" id="3.10.20.30">
    <property type="match status" value="1"/>
</dbReference>
<dbReference type="SUPFAM" id="SSF54285">
    <property type="entry name" value="MoaD/ThiS"/>
    <property type="match status" value="1"/>
</dbReference>
<dbReference type="EMBL" id="CP000108">
    <property type="protein sequence ID" value="ABB28527.1"/>
    <property type="molecule type" value="Genomic_DNA"/>
</dbReference>
<sequence>MITIHLNGELKQLPDSTSINDLLASVEANGNSLAVVVNEHIIRPEERSTHCLHDGDVVELLMFAGGG</sequence>
<dbReference type="NCBIfam" id="TIGR01683">
    <property type="entry name" value="thiS"/>
    <property type="match status" value="1"/>
</dbReference>
<dbReference type="InterPro" id="IPR003749">
    <property type="entry name" value="ThiS/MoaD-like"/>
</dbReference>
<dbReference type="OrthoDB" id="9810692at2"/>
<proteinExistence type="predicted"/>
<accession>Q3AR48</accession>
<dbReference type="Pfam" id="PF02597">
    <property type="entry name" value="ThiS"/>
    <property type="match status" value="1"/>
</dbReference>
<dbReference type="STRING" id="340177.Cag_1266"/>
<dbReference type="PANTHER" id="PTHR34472">
    <property type="entry name" value="SULFUR CARRIER PROTEIN THIS"/>
    <property type="match status" value="1"/>
</dbReference>
<dbReference type="InterPro" id="IPR012675">
    <property type="entry name" value="Beta-grasp_dom_sf"/>
</dbReference>
<dbReference type="HOGENOM" id="CLU_174611_3_2_10"/>
<dbReference type="PANTHER" id="PTHR34472:SF1">
    <property type="entry name" value="SULFUR CARRIER PROTEIN THIS"/>
    <property type="match status" value="1"/>
</dbReference>
<dbReference type="eggNOG" id="COG2104">
    <property type="taxonomic scope" value="Bacteria"/>
</dbReference>